<evidence type="ECO:0000313" key="5">
    <source>
        <dbReference type="Proteomes" id="UP000623440"/>
    </source>
</evidence>
<dbReference type="GO" id="GO:0008168">
    <property type="term" value="F:methyltransferase activity"/>
    <property type="evidence" value="ECO:0007669"/>
    <property type="project" value="UniProtKB-KW"/>
</dbReference>
<dbReference type="InterPro" id="IPR029063">
    <property type="entry name" value="SAM-dependent_MTases_sf"/>
</dbReference>
<evidence type="ECO:0000256" key="1">
    <source>
        <dbReference type="ARBA" id="ARBA00022603"/>
    </source>
</evidence>
<dbReference type="RefSeq" id="WP_190947012.1">
    <property type="nucleotide sequence ID" value="NZ_JACJSI010000424.1"/>
</dbReference>
<protein>
    <submittedName>
        <fullName evidence="4">DNA cytosine methyltransferase</fullName>
    </submittedName>
</protein>
<evidence type="ECO:0000313" key="4">
    <source>
        <dbReference type="EMBL" id="MBD2536273.1"/>
    </source>
</evidence>
<keyword evidence="1 4" id="KW-0489">Methyltransferase</keyword>
<reference evidence="4 5" key="1">
    <citation type="journal article" date="2020" name="ISME J.">
        <title>Comparative genomics reveals insights into cyanobacterial evolution and habitat adaptation.</title>
        <authorList>
            <person name="Chen M.Y."/>
            <person name="Teng W.K."/>
            <person name="Zhao L."/>
            <person name="Hu C.X."/>
            <person name="Zhou Y.K."/>
            <person name="Han B.P."/>
            <person name="Song L.R."/>
            <person name="Shu W.S."/>
        </authorList>
    </citation>
    <scope>NUCLEOTIDE SEQUENCE [LARGE SCALE GENOMIC DNA]</scope>
    <source>
        <strain evidence="4 5">FACHB-838</strain>
    </source>
</reference>
<dbReference type="Proteomes" id="UP000623440">
    <property type="component" value="Unassembled WGS sequence"/>
</dbReference>
<dbReference type="SUPFAM" id="SSF53335">
    <property type="entry name" value="S-adenosyl-L-methionine-dependent methyltransferases"/>
    <property type="match status" value="1"/>
</dbReference>
<keyword evidence="2" id="KW-0808">Transferase</keyword>
<comment type="caution">
    <text evidence="4">The sequence shown here is derived from an EMBL/GenBank/DDBJ whole genome shotgun (WGS) entry which is preliminary data.</text>
</comment>
<dbReference type="Gene3D" id="3.40.50.150">
    <property type="entry name" value="Vaccinia Virus protein VP39"/>
    <property type="match status" value="1"/>
</dbReference>
<dbReference type="InterPro" id="IPR001525">
    <property type="entry name" value="C5_MeTfrase"/>
</dbReference>
<name>A0ABR8E493_9NOSO</name>
<proteinExistence type="predicted"/>
<dbReference type="GO" id="GO:0032259">
    <property type="term" value="P:methylation"/>
    <property type="evidence" value="ECO:0007669"/>
    <property type="project" value="UniProtKB-KW"/>
</dbReference>
<sequence length="50" mass="5641">MWGFPCISTSNLGNRLGLGDFRYLLWGEQSRIINQCRPAIAFIENPTGLL</sequence>
<gene>
    <name evidence="4" type="ORF">H6G97_46085</name>
</gene>
<evidence type="ECO:0000256" key="2">
    <source>
        <dbReference type="ARBA" id="ARBA00022679"/>
    </source>
</evidence>
<dbReference type="EMBL" id="JACJSI010000424">
    <property type="protein sequence ID" value="MBD2536273.1"/>
    <property type="molecule type" value="Genomic_DNA"/>
</dbReference>
<organism evidence="4 5">
    <name type="scientific">Nostoc flagelliforme FACHB-838</name>
    <dbReference type="NCBI Taxonomy" id="2692904"/>
    <lineage>
        <taxon>Bacteria</taxon>
        <taxon>Bacillati</taxon>
        <taxon>Cyanobacteriota</taxon>
        <taxon>Cyanophyceae</taxon>
        <taxon>Nostocales</taxon>
        <taxon>Nostocaceae</taxon>
        <taxon>Nostoc</taxon>
    </lineage>
</organism>
<evidence type="ECO:0000256" key="3">
    <source>
        <dbReference type="ARBA" id="ARBA00022747"/>
    </source>
</evidence>
<accession>A0ABR8E493</accession>
<dbReference type="Pfam" id="PF00145">
    <property type="entry name" value="DNA_methylase"/>
    <property type="match status" value="1"/>
</dbReference>
<keyword evidence="3" id="KW-0680">Restriction system</keyword>
<keyword evidence="5" id="KW-1185">Reference proteome</keyword>